<dbReference type="RefSeq" id="XP_040730752.1">
    <property type="nucleotide sequence ID" value="XM_040874372.1"/>
</dbReference>
<protein>
    <submittedName>
        <fullName evidence="7">Uncharacterized protein</fullName>
    </submittedName>
</protein>
<keyword evidence="6" id="KW-0732">Signal</keyword>
<feature type="signal peptide" evidence="6">
    <location>
        <begin position="1"/>
        <end position="22"/>
    </location>
</feature>
<dbReference type="Gene3D" id="1.20.58.340">
    <property type="entry name" value="Magnesium transport protein CorA, transmembrane region"/>
    <property type="match status" value="1"/>
</dbReference>
<dbReference type="InterPro" id="IPR045863">
    <property type="entry name" value="CorA_TM1_TM2"/>
</dbReference>
<name>A0A364KRR8_TALAM</name>
<reference evidence="7 8" key="1">
    <citation type="journal article" date="2017" name="Biotechnol. Biofuels">
        <title>Differential beta-glucosidase expression as a function of carbon source availability in Talaromyces amestolkiae: a genomic and proteomic approach.</title>
        <authorList>
            <person name="de Eugenio L.I."/>
            <person name="Mendez-Liter J.A."/>
            <person name="Nieto-Dominguez M."/>
            <person name="Alonso L."/>
            <person name="Gil-Munoz J."/>
            <person name="Barriuso J."/>
            <person name="Prieto A."/>
            <person name="Martinez M.J."/>
        </authorList>
    </citation>
    <scope>NUCLEOTIDE SEQUENCE [LARGE SCALE GENOMIC DNA]</scope>
    <source>
        <strain evidence="7 8">CIB</strain>
    </source>
</reference>
<proteinExistence type="predicted"/>
<feature type="chain" id="PRO_5016924549" evidence="6">
    <location>
        <begin position="23"/>
        <end position="734"/>
    </location>
</feature>
<gene>
    <name evidence="7" type="ORF">BHQ10_002247</name>
</gene>
<keyword evidence="2 5" id="KW-0812">Transmembrane</keyword>
<evidence type="ECO:0000313" key="7">
    <source>
        <dbReference type="EMBL" id="RAO66235.1"/>
    </source>
</evidence>
<evidence type="ECO:0000256" key="5">
    <source>
        <dbReference type="SAM" id="Phobius"/>
    </source>
</evidence>
<evidence type="ECO:0000256" key="3">
    <source>
        <dbReference type="ARBA" id="ARBA00022989"/>
    </source>
</evidence>
<keyword evidence="8" id="KW-1185">Reference proteome</keyword>
<feature type="transmembrane region" description="Helical" evidence="5">
    <location>
        <begin position="666"/>
        <end position="686"/>
    </location>
</feature>
<evidence type="ECO:0000256" key="1">
    <source>
        <dbReference type="ARBA" id="ARBA00004141"/>
    </source>
</evidence>
<sequence length="734" mass="83277">MSPSSILIGAILAATGPFLASGQALDKPALTSNLDYLEQGSLDNLAPTQSTWDQWGAGWIPLDCKNIANNEGKSPDDFEIYNVHYTDCGDAWVFCRHKDTPLDLVSTIDIFGRLPVAMRSWVRHVITIPASSNYAYNSNGNIAFFGTTSGNMDVAIHETGHSLDLLGAYGEQLSASQDWLDNYNQDPNVPDDYAQTNQIENVAQNTVVGVYDKVVPGGFGSVQPNWNDIFHQYATLQWKAGDQILPGGTCDRHLINSETVSTSSAAAAAIVNGPKKPDTSFKEKNRYRKYNSSLEQVLQNYPEKSCRRLVMFAERSVSDGSPHSAELDSFFPPSFWRIVEEDLNGAFGLERYEEESDFTYDTWSTFKMKHVYQGNGIAGIKYHWSQVSVFTRQSKNKQFVLFVDCPKAVVDQIVRNCLSGPSRPVGLAGHVVSACRDPFIWHALLIGGLESEYESDYWRLRDIVRKWERERHEEPDFPLLHDLGRHLIHAKEIFEVATNTIDSIVYHHQSLYSEFETMGLITTEEQKPRQKLFRIIQEKLYISDKDMAAKKARATSLNERLHNEINLVSISFHLVMKSFEVFNCFANDEIIALKAYHVVTQKSNQLSINLASIARRDNATMKALALIGVLYLPGTFISGIFGMTFFNYNPPNNSSSADWMMSDKFWIYWAITIPVTIFTVLLWAMLDETVEMYKKSMEKVKVTLQDLWNELPRFNRREEKEETIINDQSLRSKV</sequence>
<keyword evidence="3 5" id="KW-1133">Transmembrane helix</keyword>
<evidence type="ECO:0000313" key="8">
    <source>
        <dbReference type="Proteomes" id="UP000249363"/>
    </source>
</evidence>
<dbReference type="GO" id="GO:0016020">
    <property type="term" value="C:membrane"/>
    <property type="evidence" value="ECO:0007669"/>
    <property type="project" value="UniProtKB-SubCell"/>
</dbReference>
<dbReference type="GeneID" id="63791464"/>
<accession>A0A364KRR8</accession>
<dbReference type="OrthoDB" id="5207033at2759"/>
<dbReference type="STRING" id="1196081.A0A364KRR8"/>
<dbReference type="AlphaFoldDB" id="A0A364KRR8"/>
<evidence type="ECO:0000256" key="6">
    <source>
        <dbReference type="SAM" id="SignalP"/>
    </source>
</evidence>
<dbReference type="SUPFAM" id="SSF144083">
    <property type="entry name" value="Magnesium transport protein CorA, transmembrane region"/>
    <property type="match status" value="1"/>
</dbReference>
<evidence type="ECO:0000256" key="2">
    <source>
        <dbReference type="ARBA" id="ARBA00022692"/>
    </source>
</evidence>
<keyword evidence="4 5" id="KW-0472">Membrane</keyword>
<dbReference type="SUPFAM" id="SSF55486">
    <property type="entry name" value="Metalloproteases ('zincins'), catalytic domain"/>
    <property type="match status" value="1"/>
</dbReference>
<comment type="caution">
    <text evidence="7">The sequence shown here is derived from an EMBL/GenBank/DDBJ whole genome shotgun (WGS) entry which is preliminary data.</text>
</comment>
<dbReference type="EMBL" id="MIKG01000003">
    <property type="protein sequence ID" value="RAO66235.1"/>
    <property type="molecule type" value="Genomic_DNA"/>
</dbReference>
<comment type="subcellular location">
    <subcellularLocation>
        <location evidence="1">Membrane</location>
        <topology evidence="1">Multi-pass membrane protein</topology>
    </subcellularLocation>
</comment>
<dbReference type="Proteomes" id="UP000249363">
    <property type="component" value="Unassembled WGS sequence"/>
</dbReference>
<organism evidence="7 8">
    <name type="scientific">Talaromyces amestolkiae</name>
    <dbReference type="NCBI Taxonomy" id="1196081"/>
    <lineage>
        <taxon>Eukaryota</taxon>
        <taxon>Fungi</taxon>
        <taxon>Dikarya</taxon>
        <taxon>Ascomycota</taxon>
        <taxon>Pezizomycotina</taxon>
        <taxon>Eurotiomycetes</taxon>
        <taxon>Eurotiomycetidae</taxon>
        <taxon>Eurotiales</taxon>
        <taxon>Trichocomaceae</taxon>
        <taxon>Talaromyces</taxon>
        <taxon>Talaromyces sect. Talaromyces</taxon>
    </lineage>
</organism>
<feature type="transmembrane region" description="Helical" evidence="5">
    <location>
        <begin position="623"/>
        <end position="646"/>
    </location>
</feature>
<evidence type="ECO:0000256" key="4">
    <source>
        <dbReference type="ARBA" id="ARBA00023136"/>
    </source>
</evidence>